<evidence type="ECO:0000256" key="3">
    <source>
        <dbReference type="ARBA" id="ARBA00023163"/>
    </source>
</evidence>
<keyword evidence="1" id="KW-0805">Transcription regulation</keyword>
<keyword evidence="2" id="KW-0238">DNA-binding</keyword>
<gene>
    <name evidence="6" type="ORF">DDE19_02550</name>
</gene>
<evidence type="ECO:0000259" key="5">
    <source>
        <dbReference type="PROSITE" id="PS50949"/>
    </source>
</evidence>
<feature type="compositionally biased region" description="Basic and acidic residues" evidence="4">
    <location>
        <begin position="1"/>
        <end position="10"/>
    </location>
</feature>
<reference evidence="6 7" key="1">
    <citation type="submission" date="2018-04" db="EMBL/GenBank/DDBJ databases">
        <title>Micromonosporas from Atacama Desert.</title>
        <authorList>
            <person name="Carro L."/>
            <person name="Klenk H.-P."/>
            <person name="Goodfellow M."/>
        </authorList>
    </citation>
    <scope>NUCLEOTIDE SEQUENCE [LARGE SCALE GENOMIC DNA]</scope>
    <source>
        <strain evidence="6 7">LB19</strain>
    </source>
</reference>
<accession>A0A3N9Y3N2</accession>
<proteinExistence type="predicted"/>
<evidence type="ECO:0000313" key="7">
    <source>
        <dbReference type="Proteomes" id="UP000278981"/>
    </source>
</evidence>
<dbReference type="Pfam" id="PF00392">
    <property type="entry name" value="GntR"/>
    <property type="match status" value="1"/>
</dbReference>
<dbReference type="InterPro" id="IPR036388">
    <property type="entry name" value="WH-like_DNA-bd_sf"/>
</dbReference>
<dbReference type="OrthoDB" id="7363114at2"/>
<dbReference type="PANTHER" id="PTHR38445">
    <property type="entry name" value="HTH-TYPE TRANSCRIPTIONAL REPRESSOR YTRA"/>
    <property type="match status" value="1"/>
</dbReference>
<dbReference type="Gene3D" id="1.10.10.10">
    <property type="entry name" value="Winged helix-like DNA-binding domain superfamily/Winged helix DNA-binding domain"/>
    <property type="match status" value="1"/>
</dbReference>
<dbReference type="SMART" id="SM00345">
    <property type="entry name" value="HTH_GNTR"/>
    <property type="match status" value="1"/>
</dbReference>
<evidence type="ECO:0000313" key="6">
    <source>
        <dbReference type="EMBL" id="RQX19888.1"/>
    </source>
</evidence>
<evidence type="ECO:0000256" key="2">
    <source>
        <dbReference type="ARBA" id="ARBA00023125"/>
    </source>
</evidence>
<evidence type="ECO:0000256" key="1">
    <source>
        <dbReference type="ARBA" id="ARBA00023015"/>
    </source>
</evidence>
<dbReference type="AlphaFoldDB" id="A0A3N9Y3N2"/>
<dbReference type="PANTHER" id="PTHR38445:SF9">
    <property type="entry name" value="HTH-TYPE TRANSCRIPTIONAL REPRESSOR YTRA"/>
    <property type="match status" value="1"/>
</dbReference>
<dbReference type="PROSITE" id="PS50949">
    <property type="entry name" value="HTH_GNTR"/>
    <property type="match status" value="1"/>
</dbReference>
<dbReference type="GO" id="GO:0003700">
    <property type="term" value="F:DNA-binding transcription factor activity"/>
    <property type="evidence" value="ECO:0007669"/>
    <property type="project" value="InterPro"/>
</dbReference>
<dbReference type="SUPFAM" id="SSF46785">
    <property type="entry name" value="Winged helix' DNA-binding domain"/>
    <property type="match status" value="1"/>
</dbReference>
<comment type="caution">
    <text evidence="6">The sequence shown here is derived from an EMBL/GenBank/DDBJ whole genome shotgun (WGS) entry which is preliminary data.</text>
</comment>
<feature type="domain" description="HTH gntR-type" evidence="5">
    <location>
        <begin position="36"/>
        <end position="104"/>
    </location>
</feature>
<dbReference type="InterPro" id="IPR036390">
    <property type="entry name" value="WH_DNA-bd_sf"/>
</dbReference>
<name>A0A3N9Y3N2_9ACTN</name>
<dbReference type="EMBL" id="QDGB01000137">
    <property type="protein sequence ID" value="RQX19888.1"/>
    <property type="molecule type" value="Genomic_DNA"/>
</dbReference>
<dbReference type="GO" id="GO:0003677">
    <property type="term" value="F:DNA binding"/>
    <property type="evidence" value="ECO:0007669"/>
    <property type="project" value="UniProtKB-KW"/>
</dbReference>
<dbReference type="Proteomes" id="UP000278981">
    <property type="component" value="Unassembled WGS sequence"/>
</dbReference>
<evidence type="ECO:0000256" key="4">
    <source>
        <dbReference type="SAM" id="MobiDB-lite"/>
    </source>
</evidence>
<sequence length="107" mass="11582">MARTPTDHPSRVSPRAIRPVRSTAGPVVGSRTRAAQAPYRRIANEIAAKIKSGELKPGDKLPSTRELAETYAVHMNTASRALSLLHDRELITGQPGRGTYVAEDPGR</sequence>
<keyword evidence="3" id="KW-0804">Transcription</keyword>
<dbReference type="InterPro" id="IPR000524">
    <property type="entry name" value="Tscrpt_reg_HTH_GntR"/>
</dbReference>
<dbReference type="CDD" id="cd07377">
    <property type="entry name" value="WHTH_GntR"/>
    <property type="match status" value="1"/>
</dbReference>
<protein>
    <submittedName>
        <fullName evidence="6">GntR family transcriptional regulator</fullName>
    </submittedName>
</protein>
<feature type="region of interest" description="Disordered" evidence="4">
    <location>
        <begin position="1"/>
        <end position="33"/>
    </location>
</feature>
<organism evidence="6 7">
    <name type="scientific">Micromonospora ureilytica</name>
    <dbReference type="NCBI Taxonomy" id="709868"/>
    <lineage>
        <taxon>Bacteria</taxon>
        <taxon>Bacillati</taxon>
        <taxon>Actinomycetota</taxon>
        <taxon>Actinomycetes</taxon>
        <taxon>Micromonosporales</taxon>
        <taxon>Micromonosporaceae</taxon>
        <taxon>Micromonospora</taxon>
    </lineage>
</organism>